<gene>
    <name evidence="9" type="ORF">CcCBS67573_g06056</name>
</gene>
<evidence type="ECO:0000313" key="10">
    <source>
        <dbReference type="Proteomes" id="UP000320333"/>
    </source>
</evidence>
<protein>
    <recommendedName>
        <fullName evidence="11">GH16 domain-containing protein</fullName>
    </recommendedName>
</protein>
<evidence type="ECO:0000256" key="3">
    <source>
        <dbReference type="ARBA" id="ARBA00022801"/>
    </source>
</evidence>
<evidence type="ECO:0000259" key="7">
    <source>
        <dbReference type="PROSITE" id="PS50941"/>
    </source>
</evidence>
<feature type="signal peptide" evidence="6">
    <location>
        <begin position="1"/>
        <end position="17"/>
    </location>
</feature>
<dbReference type="STRING" id="246404.A0A507F8K4"/>
<dbReference type="GO" id="GO:0016757">
    <property type="term" value="F:glycosyltransferase activity"/>
    <property type="evidence" value="ECO:0007669"/>
    <property type="project" value="TreeGrafter"/>
</dbReference>
<accession>A0A507F8K4</accession>
<proteinExistence type="predicted"/>
<keyword evidence="5" id="KW-1015">Disulfide bond</keyword>
<evidence type="ECO:0000256" key="6">
    <source>
        <dbReference type="SAM" id="SignalP"/>
    </source>
</evidence>
<feature type="chain" id="PRO_5021476636" description="GH16 domain-containing protein" evidence="6">
    <location>
        <begin position="18"/>
        <end position="375"/>
    </location>
</feature>
<evidence type="ECO:0008006" key="11">
    <source>
        <dbReference type="Google" id="ProtNLM"/>
    </source>
</evidence>
<feature type="domain" description="Chitin-binding type-1" evidence="7">
    <location>
        <begin position="18"/>
        <end position="60"/>
    </location>
</feature>
<dbReference type="PROSITE" id="PS51762">
    <property type="entry name" value="GH16_2"/>
    <property type="match status" value="1"/>
</dbReference>
<evidence type="ECO:0000256" key="1">
    <source>
        <dbReference type="ARBA" id="ARBA00022669"/>
    </source>
</evidence>
<dbReference type="GO" id="GO:0005975">
    <property type="term" value="P:carbohydrate metabolic process"/>
    <property type="evidence" value="ECO:0007669"/>
    <property type="project" value="InterPro"/>
</dbReference>
<dbReference type="Gene3D" id="2.60.120.200">
    <property type="match status" value="1"/>
</dbReference>
<dbReference type="PROSITE" id="PS50941">
    <property type="entry name" value="CHIT_BIND_I_2"/>
    <property type="match status" value="1"/>
</dbReference>
<dbReference type="CDD" id="cd00035">
    <property type="entry name" value="ChtBD1"/>
    <property type="match status" value="1"/>
</dbReference>
<feature type="domain" description="GH16" evidence="8">
    <location>
        <begin position="103"/>
        <end position="315"/>
    </location>
</feature>
<dbReference type="InterPro" id="IPR050546">
    <property type="entry name" value="Glycosyl_Hydrlase_16"/>
</dbReference>
<dbReference type="PANTHER" id="PTHR10963">
    <property type="entry name" value="GLYCOSYL HYDROLASE-RELATED"/>
    <property type="match status" value="1"/>
</dbReference>
<dbReference type="InterPro" id="IPR036861">
    <property type="entry name" value="Endochitinase-like_sf"/>
</dbReference>
<dbReference type="SUPFAM" id="SSF57016">
    <property type="entry name" value="Plant lectins/antimicrobial peptides"/>
    <property type="match status" value="1"/>
</dbReference>
<dbReference type="PANTHER" id="PTHR10963:SF22">
    <property type="entry name" value="GLYCOSIDASE CRH2-RELATED"/>
    <property type="match status" value="1"/>
</dbReference>
<dbReference type="InterPro" id="IPR001002">
    <property type="entry name" value="Chitin-bd_1"/>
</dbReference>
<dbReference type="Gene3D" id="3.30.60.10">
    <property type="entry name" value="Endochitinase-like"/>
    <property type="match status" value="1"/>
</dbReference>
<dbReference type="AlphaFoldDB" id="A0A507F8K4"/>
<dbReference type="InterPro" id="IPR000757">
    <property type="entry name" value="Beta-glucanase-like"/>
</dbReference>
<sequence>MIIAGLLLASTALIASAQSSCGYQNANSTCGPSAPCCSEFGSCGTSPLHCGGFCQSQFSAKVGGNIPCYGSKFGKKCTSGLYNFDSKTWVINADAYNGDSATADFVIDPLGLDNGNARFGANGGILASITAQPQNWVLQDSSNPDSWPAALGVRISSTSWMLYGRFGARFKTPGAGGIITAFISFSEERDEIDWEMTGRDSKVVDPNYFYRGVSGGVFAQGDGVKIALPFETNSQFTNFDVDWTKDSISWIVNGETKQQLLRTDTCDSAGQNCKFPSTPSKIQFALWDGGAGAPGTRSWAGGYIPWSKTSFSTGFNATIKSISIQCDGDAAPKGPPTRPAGYGAPSLMEPVINVAVEGLTGYDAKAMTRKKSIYA</sequence>
<keyword evidence="1 5" id="KW-0147">Chitin-binding</keyword>
<dbReference type="SMART" id="SM00270">
    <property type="entry name" value="ChtBD1"/>
    <property type="match status" value="1"/>
</dbReference>
<dbReference type="Pfam" id="PF00722">
    <property type="entry name" value="Glyco_hydro_16"/>
    <property type="match status" value="1"/>
</dbReference>
<feature type="disulfide bond" evidence="5">
    <location>
        <begin position="36"/>
        <end position="50"/>
    </location>
</feature>
<dbReference type="InterPro" id="IPR013320">
    <property type="entry name" value="ConA-like_dom_sf"/>
</dbReference>
<dbReference type="GO" id="GO:0009277">
    <property type="term" value="C:fungal-type cell wall"/>
    <property type="evidence" value="ECO:0007669"/>
    <property type="project" value="TreeGrafter"/>
</dbReference>
<dbReference type="Proteomes" id="UP000320333">
    <property type="component" value="Unassembled WGS sequence"/>
</dbReference>
<dbReference type="GO" id="GO:0004553">
    <property type="term" value="F:hydrolase activity, hydrolyzing O-glycosyl compounds"/>
    <property type="evidence" value="ECO:0007669"/>
    <property type="project" value="InterPro"/>
</dbReference>
<name>A0A507F8K4_9FUNG</name>
<keyword evidence="3" id="KW-0378">Hydrolase</keyword>
<organism evidence="9 10">
    <name type="scientific">Chytriomyces confervae</name>
    <dbReference type="NCBI Taxonomy" id="246404"/>
    <lineage>
        <taxon>Eukaryota</taxon>
        <taxon>Fungi</taxon>
        <taxon>Fungi incertae sedis</taxon>
        <taxon>Chytridiomycota</taxon>
        <taxon>Chytridiomycota incertae sedis</taxon>
        <taxon>Chytridiomycetes</taxon>
        <taxon>Chytridiales</taxon>
        <taxon>Chytriomycetaceae</taxon>
        <taxon>Chytriomyces</taxon>
    </lineage>
</organism>
<evidence type="ECO:0000313" key="9">
    <source>
        <dbReference type="EMBL" id="TPX71668.1"/>
    </source>
</evidence>
<dbReference type="GO" id="GO:0031505">
    <property type="term" value="P:fungal-type cell wall organization"/>
    <property type="evidence" value="ECO:0007669"/>
    <property type="project" value="TreeGrafter"/>
</dbReference>
<keyword evidence="2 6" id="KW-0732">Signal</keyword>
<evidence type="ECO:0000259" key="8">
    <source>
        <dbReference type="PROSITE" id="PS51762"/>
    </source>
</evidence>
<evidence type="ECO:0000256" key="5">
    <source>
        <dbReference type="PROSITE-ProRule" id="PRU00261"/>
    </source>
</evidence>
<dbReference type="OrthoDB" id="4781at2759"/>
<dbReference type="GO" id="GO:0008061">
    <property type="term" value="F:chitin binding"/>
    <property type="evidence" value="ECO:0007669"/>
    <property type="project" value="UniProtKB-UniRule"/>
</dbReference>
<evidence type="ECO:0000256" key="4">
    <source>
        <dbReference type="ARBA" id="ARBA00023295"/>
    </source>
</evidence>
<dbReference type="SUPFAM" id="SSF49899">
    <property type="entry name" value="Concanavalin A-like lectins/glucanases"/>
    <property type="match status" value="1"/>
</dbReference>
<keyword evidence="10" id="KW-1185">Reference proteome</keyword>
<comment type="caution">
    <text evidence="9">The sequence shown here is derived from an EMBL/GenBank/DDBJ whole genome shotgun (WGS) entry which is preliminary data.</text>
</comment>
<keyword evidence="4" id="KW-0326">Glycosidase</keyword>
<dbReference type="EMBL" id="QEAP01000241">
    <property type="protein sequence ID" value="TPX71668.1"/>
    <property type="molecule type" value="Genomic_DNA"/>
</dbReference>
<comment type="caution">
    <text evidence="5">Lacks conserved residue(s) required for the propagation of feature annotation.</text>
</comment>
<reference evidence="9 10" key="1">
    <citation type="journal article" date="2019" name="Sci. Rep.">
        <title>Comparative genomics of chytrid fungi reveal insights into the obligate biotrophic and pathogenic lifestyle of Synchytrium endobioticum.</title>
        <authorList>
            <person name="van de Vossenberg B.T.L.H."/>
            <person name="Warris S."/>
            <person name="Nguyen H.D.T."/>
            <person name="van Gent-Pelzer M.P.E."/>
            <person name="Joly D.L."/>
            <person name="van de Geest H.C."/>
            <person name="Bonants P.J.M."/>
            <person name="Smith D.S."/>
            <person name="Levesque C.A."/>
            <person name="van der Lee T.A.J."/>
        </authorList>
    </citation>
    <scope>NUCLEOTIDE SEQUENCE [LARGE SCALE GENOMIC DNA]</scope>
    <source>
        <strain evidence="9 10">CBS 675.73</strain>
    </source>
</reference>
<evidence type="ECO:0000256" key="2">
    <source>
        <dbReference type="ARBA" id="ARBA00022729"/>
    </source>
</evidence>